<sequence length="290" mass="28655">MRRTFIALAAAATIGVPTLYSGGAQAEPATTGTINGDGHTQALHTTRGVLAPTAPMLEIHWALNDDKNPPAPDGPTDPKPPTPSPSEPGEPDIPAPNPGPTTPPAPTPTPEDPPTPDDPNPGPTQPPAPGNPDPTPGNPDPTPGPGVPTPDDPAKPSPGPTTPNPGPTTPPAPGANPTNPPAPTPGHTPSKPGPRYKASDRGTPPLPAGQVPSGLPPAPNGIGDVSTLVGGAPGPEAAQAPAPNVNTQRPSASELAQTGASSSALTSAAFGATGLALIAMRRRARKRSRA</sequence>
<accession>J0NZM0</accession>
<dbReference type="OrthoDB" id="10012950at2"/>
<gene>
    <name evidence="4" type="ORF">HMPREF1317_0408</name>
</gene>
<dbReference type="EMBL" id="AKFS01000034">
    <property type="protein sequence ID" value="EJF50487.1"/>
    <property type="molecule type" value="Genomic_DNA"/>
</dbReference>
<feature type="transmembrane region" description="Helical" evidence="2">
    <location>
        <begin position="259"/>
        <end position="280"/>
    </location>
</feature>
<keyword evidence="2" id="KW-0812">Transmembrane</keyword>
<evidence type="ECO:0000256" key="3">
    <source>
        <dbReference type="SAM" id="SignalP"/>
    </source>
</evidence>
<feature type="compositionally biased region" description="Pro residues" evidence="1">
    <location>
        <begin position="69"/>
        <end position="186"/>
    </location>
</feature>
<feature type="chain" id="PRO_5003737292" description="LPXTG cell wall anchor domain protein" evidence="3">
    <location>
        <begin position="27"/>
        <end position="290"/>
    </location>
</feature>
<keyword evidence="2" id="KW-0472">Membrane</keyword>
<dbReference type="AlphaFoldDB" id="J0NZM0"/>
<dbReference type="PRINTS" id="PR01217">
    <property type="entry name" value="PRICHEXTENSN"/>
</dbReference>
<evidence type="ECO:0008006" key="6">
    <source>
        <dbReference type="Google" id="ProtNLM"/>
    </source>
</evidence>
<organism evidence="4 5">
    <name type="scientific">Schaalia georgiae F0490</name>
    <dbReference type="NCBI Taxonomy" id="1125717"/>
    <lineage>
        <taxon>Bacteria</taxon>
        <taxon>Bacillati</taxon>
        <taxon>Actinomycetota</taxon>
        <taxon>Actinomycetes</taxon>
        <taxon>Actinomycetales</taxon>
        <taxon>Actinomycetaceae</taxon>
        <taxon>Schaalia</taxon>
    </lineage>
</organism>
<dbReference type="PATRIC" id="fig|1125717.3.peg.221"/>
<evidence type="ECO:0000313" key="4">
    <source>
        <dbReference type="EMBL" id="EJF50487.1"/>
    </source>
</evidence>
<dbReference type="RefSeq" id="WP_005867703.1">
    <property type="nucleotide sequence ID" value="NZ_AKFS01000034.1"/>
</dbReference>
<name>J0NZM0_9ACTO</name>
<evidence type="ECO:0000256" key="2">
    <source>
        <dbReference type="SAM" id="Phobius"/>
    </source>
</evidence>
<keyword evidence="3" id="KW-0732">Signal</keyword>
<feature type="compositionally biased region" description="Low complexity" evidence="1">
    <location>
        <begin position="255"/>
        <end position="272"/>
    </location>
</feature>
<comment type="caution">
    <text evidence="4">The sequence shown here is derived from an EMBL/GenBank/DDBJ whole genome shotgun (WGS) entry which is preliminary data.</text>
</comment>
<feature type="compositionally biased region" description="Low complexity" evidence="1">
    <location>
        <begin position="234"/>
        <end position="243"/>
    </location>
</feature>
<evidence type="ECO:0000313" key="5">
    <source>
        <dbReference type="Proteomes" id="UP000004578"/>
    </source>
</evidence>
<evidence type="ECO:0000256" key="1">
    <source>
        <dbReference type="SAM" id="MobiDB-lite"/>
    </source>
</evidence>
<keyword evidence="2" id="KW-1133">Transmembrane helix</keyword>
<feature type="signal peptide" evidence="3">
    <location>
        <begin position="1"/>
        <end position="26"/>
    </location>
</feature>
<protein>
    <recommendedName>
        <fullName evidence="6">LPXTG cell wall anchor domain protein</fullName>
    </recommendedName>
</protein>
<proteinExistence type="predicted"/>
<keyword evidence="5" id="KW-1185">Reference proteome</keyword>
<dbReference type="Proteomes" id="UP000004578">
    <property type="component" value="Unassembled WGS sequence"/>
</dbReference>
<feature type="region of interest" description="Disordered" evidence="1">
    <location>
        <begin position="63"/>
        <end position="272"/>
    </location>
</feature>
<reference evidence="4 5" key="1">
    <citation type="submission" date="2012-05" db="EMBL/GenBank/DDBJ databases">
        <authorList>
            <person name="Harkins D.M."/>
            <person name="Madupu R."/>
            <person name="Durkin A.S."/>
            <person name="Torralba M."/>
            <person name="Methe B."/>
            <person name="Sutton G.G."/>
            <person name="Nelson K.E."/>
        </authorList>
    </citation>
    <scope>NUCLEOTIDE SEQUENCE [LARGE SCALE GENOMIC DNA]</scope>
    <source>
        <strain evidence="4 5">F0490</strain>
    </source>
</reference>